<dbReference type="PROSITE" id="PS50966">
    <property type="entry name" value="ZF_SWIM"/>
    <property type="match status" value="1"/>
</dbReference>
<dbReference type="EMBL" id="WTPW01001329">
    <property type="protein sequence ID" value="KAF0442099.1"/>
    <property type="molecule type" value="Genomic_DNA"/>
</dbReference>
<comment type="caution">
    <text evidence="3">The sequence shown here is derived from an EMBL/GenBank/DDBJ whole genome shotgun (WGS) entry which is preliminary data.</text>
</comment>
<sequence length="106" mass="12222">MTNADIEYSVRRSNNEENLNISSYICTCCNFRVCQLPCKLIFAILCQFQISEDNVEKNNQYVQVQHHVEINISNSSSISYPPMDYINAEKGEFEKLQEEFTAIAAE</sequence>
<evidence type="ECO:0000259" key="2">
    <source>
        <dbReference type="PROSITE" id="PS50966"/>
    </source>
</evidence>
<evidence type="ECO:0000313" key="3">
    <source>
        <dbReference type="EMBL" id="KAF0442099.1"/>
    </source>
</evidence>
<dbReference type="OrthoDB" id="10559885at2759"/>
<evidence type="ECO:0000256" key="1">
    <source>
        <dbReference type="PROSITE-ProRule" id="PRU00325"/>
    </source>
</evidence>
<protein>
    <recommendedName>
        <fullName evidence="2">SWIM-type domain-containing protein</fullName>
    </recommendedName>
</protein>
<keyword evidence="1" id="KW-0862">Zinc</keyword>
<gene>
    <name evidence="3" type="ORF">F8M41_003713</name>
</gene>
<dbReference type="GO" id="GO:0008270">
    <property type="term" value="F:zinc ion binding"/>
    <property type="evidence" value="ECO:0007669"/>
    <property type="project" value="UniProtKB-KW"/>
</dbReference>
<organism evidence="3 4">
    <name type="scientific">Gigaspora margarita</name>
    <dbReference type="NCBI Taxonomy" id="4874"/>
    <lineage>
        <taxon>Eukaryota</taxon>
        <taxon>Fungi</taxon>
        <taxon>Fungi incertae sedis</taxon>
        <taxon>Mucoromycota</taxon>
        <taxon>Glomeromycotina</taxon>
        <taxon>Glomeromycetes</taxon>
        <taxon>Diversisporales</taxon>
        <taxon>Gigasporaceae</taxon>
        <taxon>Gigaspora</taxon>
    </lineage>
</organism>
<keyword evidence="4" id="KW-1185">Reference proteome</keyword>
<dbReference type="Proteomes" id="UP000439903">
    <property type="component" value="Unassembled WGS sequence"/>
</dbReference>
<proteinExistence type="predicted"/>
<accession>A0A8H4A6C3</accession>
<keyword evidence="1" id="KW-0479">Metal-binding</keyword>
<feature type="domain" description="SWIM-type" evidence="2">
    <location>
        <begin position="8"/>
        <end position="49"/>
    </location>
</feature>
<dbReference type="InterPro" id="IPR007527">
    <property type="entry name" value="Znf_SWIM"/>
</dbReference>
<name>A0A8H4A6C3_GIGMA</name>
<keyword evidence="1" id="KW-0863">Zinc-finger</keyword>
<dbReference type="AlphaFoldDB" id="A0A8H4A6C3"/>
<evidence type="ECO:0000313" key="4">
    <source>
        <dbReference type="Proteomes" id="UP000439903"/>
    </source>
</evidence>
<reference evidence="3 4" key="1">
    <citation type="journal article" date="2019" name="Environ. Microbiol.">
        <title>At the nexus of three kingdoms: the genome of the mycorrhizal fungus Gigaspora margarita provides insights into plant, endobacterial and fungal interactions.</title>
        <authorList>
            <person name="Venice F."/>
            <person name="Ghignone S."/>
            <person name="Salvioli di Fossalunga A."/>
            <person name="Amselem J."/>
            <person name="Novero M."/>
            <person name="Xianan X."/>
            <person name="Sedzielewska Toro K."/>
            <person name="Morin E."/>
            <person name="Lipzen A."/>
            <person name="Grigoriev I.V."/>
            <person name="Henrissat B."/>
            <person name="Martin F.M."/>
            <person name="Bonfante P."/>
        </authorList>
    </citation>
    <scope>NUCLEOTIDE SEQUENCE [LARGE SCALE GENOMIC DNA]</scope>
    <source>
        <strain evidence="3 4">BEG34</strain>
    </source>
</reference>